<keyword evidence="3" id="KW-1185">Reference proteome</keyword>
<proteinExistence type="predicted"/>
<dbReference type="Proteomes" id="UP000298264">
    <property type="component" value="Unassembled WGS sequence"/>
</dbReference>
<dbReference type="PANTHER" id="PTHR38589:SF1">
    <property type="entry name" value="BLR0621 PROTEIN"/>
    <property type="match status" value="1"/>
</dbReference>
<protein>
    <submittedName>
        <fullName evidence="2">L,D-transpeptidase catalytic domain protein</fullName>
    </submittedName>
</protein>
<accession>A0A4R9LN30</accession>
<evidence type="ECO:0000313" key="2">
    <source>
        <dbReference type="EMBL" id="TGN08283.1"/>
    </source>
</evidence>
<dbReference type="OrthoDB" id="186490at2"/>
<organism evidence="2 3">
    <name type="scientific">Leptospira ilyithenensis</name>
    <dbReference type="NCBI Taxonomy" id="2484901"/>
    <lineage>
        <taxon>Bacteria</taxon>
        <taxon>Pseudomonadati</taxon>
        <taxon>Spirochaetota</taxon>
        <taxon>Spirochaetia</taxon>
        <taxon>Leptospirales</taxon>
        <taxon>Leptospiraceae</taxon>
        <taxon>Leptospira</taxon>
    </lineage>
</organism>
<gene>
    <name evidence="2" type="ORF">EHS11_15320</name>
</gene>
<feature type="domain" description="L,D-TPase catalytic" evidence="1">
    <location>
        <begin position="85"/>
        <end position="227"/>
    </location>
</feature>
<evidence type="ECO:0000313" key="3">
    <source>
        <dbReference type="Proteomes" id="UP000298264"/>
    </source>
</evidence>
<comment type="caution">
    <text evidence="2">The sequence shown here is derived from an EMBL/GenBank/DDBJ whole genome shotgun (WGS) entry which is preliminary data.</text>
</comment>
<dbReference type="Pfam" id="PF03734">
    <property type="entry name" value="YkuD"/>
    <property type="match status" value="1"/>
</dbReference>
<dbReference type="PANTHER" id="PTHR38589">
    <property type="entry name" value="BLR0621 PROTEIN"/>
    <property type="match status" value="1"/>
</dbReference>
<name>A0A4R9LN30_9LEPT</name>
<dbReference type="AlphaFoldDB" id="A0A4R9LN30"/>
<reference evidence="2" key="1">
    <citation type="journal article" date="2019" name="PLoS Negl. Trop. Dis.">
        <title>Revisiting the worldwide diversity of Leptospira species in the environment.</title>
        <authorList>
            <person name="Vincent A.T."/>
            <person name="Schiettekatte O."/>
            <person name="Bourhy P."/>
            <person name="Veyrier F.J."/>
            <person name="Picardeau M."/>
        </authorList>
    </citation>
    <scope>NUCLEOTIDE SEQUENCE [LARGE SCALE GENOMIC DNA]</scope>
    <source>
        <strain evidence="2">201400974</strain>
    </source>
</reference>
<dbReference type="GO" id="GO:0016740">
    <property type="term" value="F:transferase activity"/>
    <property type="evidence" value="ECO:0007669"/>
    <property type="project" value="InterPro"/>
</dbReference>
<evidence type="ECO:0000259" key="1">
    <source>
        <dbReference type="Pfam" id="PF03734"/>
    </source>
</evidence>
<sequence length="247" mass="28413">MQLTTFSNRRKEDLNFSRIHLSKISSVFVLSLLNLFLFSQSLLGQEAGIISDSDPKQLIFVIQEPNQTTARIHFYELSDGDWVENLSSFLVSVGQTGMISSSLKREGDGKTPTGDYPVLRVFGYDENLISGFSYHRITKDDYWVDDVESKYYNLHIKKKPKTKQVHPLLRGDGFYRLMVVIEHNTASPEKGRGSMIFIHPWEELTKSTFGCIGMPYEKLKEMVLWLRYEKNPRIFISEGISEKSISP</sequence>
<dbReference type="InterPro" id="IPR005490">
    <property type="entry name" value="LD_TPept_cat_dom"/>
</dbReference>
<dbReference type="EMBL" id="RQHV01000061">
    <property type="protein sequence ID" value="TGN08283.1"/>
    <property type="molecule type" value="Genomic_DNA"/>
</dbReference>